<evidence type="ECO:0000256" key="14">
    <source>
        <dbReference type="PIRSR" id="PIRSR601548-10"/>
    </source>
</evidence>
<dbReference type="Proteomes" id="UP000030746">
    <property type="component" value="Unassembled WGS sequence"/>
</dbReference>
<evidence type="ECO:0000256" key="19">
    <source>
        <dbReference type="PIRSR" id="PIRSR601548-8"/>
    </source>
</evidence>
<dbReference type="OMA" id="SMMERPA"/>
<feature type="binding site" evidence="19">
    <location>
        <position position="395"/>
    </location>
    <ligand>
        <name>Zn(2+)</name>
        <dbReference type="ChEBI" id="CHEBI:29105"/>
        <label>2</label>
        <note>catalytic</note>
    </ligand>
</feature>
<dbReference type="PRINTS" id="PR00791">
    <property type="entry name" value="PEPDIPTASEA"/>
</dbReference>
<dbReference type="CDD" id="cd06461">
    <property type="entry name" value="M2_ACE"/>
    <property type="match status" value="1"/>
</dbReference>
<feature type="glycosylation site" description="N-linked (GlcNAc...) asparagine" evidence="14">
    <location>
        <position position="55"/>
    </location>
</feature>
<evidence type="ECO:0000256" key="7">
    <source>
        <dbReference type="ARBA" id="ARBA00022833"/>
    </source>
</evidence>
<evidence type="ECO:0000256" key="4">
    <source>
        <dbReference type="ARBA" id="ARBA00022723"/>
    </source>
</evidence>
<dbReference type="MEROPS" id="M02.004"/>
<evidence type="ECO:0000256" key="9">
    <source>
        <dbReference type="ARBA" id="ARBA00023157"/>
    </source>
</evidence>
<feature type="active site" description="Proton acceptor 1" evidence="13">
    <location>
        <position position="368"/>
    </location>
</feature>
<dbReference type="FunFam" id="1.10.1370.30:FF:000004">
    <property type="entry name" value="Angiotensin-converting enzyme"/>
    <property type="match status" value="1"/>
</dbReference>
<dbReference type="Gene3D" id="1.10.1370.30">
    <property type="match status" value="1"/>
</dbReference>
<feature type="active site" description="Proton donor 1" evidence="13">
    <location>
        <position position="497"/>
    </location>
</feature>
<keyword evidence="5 22" id="KW-0732">Signal</keyword>
<dbReference type="EC" id="3.4.-.-" evidence="21"/>
<proteinExistence type="inferred from homology"/>
<evidence type="ECO:0000256" key="11">
    <source>
        <dbReference type="ARBA" id="ARBA00036868"/>
    </source>
</evidence>
<evidence type="ECO:0000256" key="16">
    <source>
        <dbReference type="PIRSR" id="PIRSR601548-3"/>
    </source>
</evidence>
<dbReference type="PANTHER" id="PTHR10514:SF27">
    <property type="entry name" value="ANGIOTENSIN-CONVERTING ENZYME"/>
    <property type="match status" value="1"/>
</dbReference>
<dbReference type="HOGENOM" id="CLU_014364_3_3_1"/>
<evidence type="ECO:0000256" key="2">
    <source>
        <dbReference type="ARBA" id="ARBA00022645"/>
    </source>
</evidence>
<dbReference type="RefSeq" id="XP_009055045.1">
    <property type="nucleotide sequence ID" value="XM_009056797.1"/>
</dbReference>
<evidence type="ECO:0000256" key="8">
    <source>
        <dbReference type="ARBA" id="ARBA00023049"/>
    </source>
</evidence>
<evidence type="ECO:0000256" key="18">
    <source>
        <dbReference type="PIRSR" id="PIRSR601548-6"/>
    </source>
</evidence>
<dbReference type="PROSITE" id="PS52011">
    <property type="entry name" value="PEPTIDASE_M2"/>
    <property type="match status" value="1"/>
</dbReference>
<feature type="active site" description="Proton acceptor 2" evidence="18">
    <location>
        <position position="368"/>
    </location>
</feature>
<evidence type="ECO:0000256" key="6">
    <source>
        <dbReference type="ARBA" id="ARBA00022801"/>
    </source>
</evidence>
<comment type="catalytic activity">
    <reaction evidence="11">
        <text>Release of a C-terminal dipeptide, oligopeptide-|-Xaa-Yaa, when Xaa is not Pro, and Yaa is neither Asp nor Glu. Thus, conversion of angiotensin I to angiotensin II, with increase in vasoconstrictor activity, but no action on angiotensin II.</text>
        <dbReference type="EC" id="3.4.15.1"/>
    </reaction>
</comment>
<evidence type="ECO:0000256" key="1">
    <source>
        <dbReference type="ARBA" id="ARBA00008139"/>
    </source>
</evidence>
<evidence type="ECO:0000256" key="15">
    <source>
        <dbReference type="PIRSR" id="PIRSR601548-2"/>
    </source>
</evidence>
<evidence type="ECO:0000256" key="22">
    <source>
        <dbReference type="SAM" id="SignalP"/>
    </source>
</evidence>
<comment type="similarity">
    <text evidence="1 20 21">Belongs to the peptidase M2 family.</text>
</comment>
<feature type="binding site" evidence="15">
    <location>
        <position position="506"/>
    </location>
    <ligand>
        <name>chloride</name>
        <dbReference type="ChEBI" id="CHEBI:17996"/>
        <label>1</label>
    </ligand>
</feature>
<feature type="binding site" evidence="16">
    <location>
        <position position="395"/>
    </location>
    <ligand>
        <name>Zn(2+)</name>
        <dbReference type="ChEBI" id="CHEBI:29105"/>
        <label>1</label>
        <note>catalytic</note>
    </ligand>
</feature>
<gene>
    <name evidence="23" type="ORF">LOTGIDRAFT_161404</name>
</gene>
<evidence type="ECO:0000256" key="21">
    <source>
        <dbReference type="RuleBase" id="RU361144"/>
    </source>
</evidence>
<feature type="disulfide bond" evidence="17">
    <location>
        <begin position="522"/>
        <end position="534"/>
    </location>
</feature>
<dbReference type="GO" id="GO:0005886">
    <property type="term" value="C:plasma membrane"/>
    <property type="evidence" value="ECO:0007669"/>
    <property type="project" value="TreeGrafter"/>
</dbReference>
<feature type="disulfide bond" evidence="17 20">
    <location>
        <begin position="336"/>
        <end position="354"/>
    </location>
</feature>
<evidence type="ECO:0000256" key="3">
    <source>
        <dbReference type="ARBA" id="ARBA00022670"/>
    </source>
</evidence>
<keyword evidence="2 21" id="KW-0121">Carboxypeptidase</keyword>
<feature type="signal peptide" evidence="22">
    <location>
        <begin position="1"/>
        <end position="18"/>
    </location>
</feature>
<sequence>MTAFKLGLLLLVMNFVHSELITNETAAREFANEVNAGSEVVMYNFVAASWNYNTNITTENQQAMVDESLKLALFDQAVEANASRYDWKNFSDTDLNRLFSKLVDIGTAAMTDKVKLERLNNIMSEMEAIYSTGKVCLTENNCLPLDPDLSRLMATSTDYDELLTVWKGWRDATGAKIKDLYKEFVSLSNEAIVQNGYPDTGAYWKSWYDTPTFEEDLKTLFETLKPLYVNLHAYTRKKLKERYGADKFPTSGHIPAHILGNMWAQTWGNLFDLLEPYPGKDDIDVTPQMVQQNYTAEKMFQVSDEFFKSLGLIEMPSEFWDHSMLKKPTDGRDVVCHASAWDFYNKKDFRVKQCTDITMEDLITVHHEMGHIEYYLQYKDQHVVYRDGANPGFHEAVGDVISLSVQTPTHLQKIGLLPEVTNDEEAEINFLMKMALQKIAFLPFGYLIDQWRWSVFSGETTPDNYNQKWWDLRCGLQGISPPEDRTEDDFDPGAKFHIPGNTPYIRYFVSFVIQFQFHKSLCQAAGQNVPLHQCDIYQSTAAGQKLSEMLKLGSSKPWPEAMMMIAGEDKMNAAALMEYFQPLTTWLIEQNDVYKLVFAESNP</sequence>
<name>V3ZRZ0_LOTGI</name>
<keyword evidence="24" id="KW-1185">Reference proteome</keyword>
<feature type="binding site" evidence="15">
    <location>
        <position position="208"/>
    </location>
    <ligand>
        <name>chloride</name>
        <dbReference type="ChEBI" id="CHEBI:17996"/>
        <label>1</label>
    </ligand>
</feature>
<dbReference type="OrthoDB" id="10029630at2759"/>
<keyword evidence="8 21" id="KW-0482">Metalloprotease</keyword>
<feature type="binding site" evidence="19">
    <location>
        <position position="367"/>
    </location>
    <ligand>
        <name>Zn(2+)</name>
        <dbReference type="ChEBI" id="CHEBI:29105"/>
        <label>2</label>
        <note>catalytic</note>
    </ligand>
</feature>
<evidence type="ECO:0000256" key="5">
    <source>
        <dbReference type="ARBA" id="ARBA00022729"/>
    </source>
</evidence>
<feature type="binding site" evidence="16">
    <location>
        <position position="371"/>
    </location>
    <ligand>
        <name>Zn(2+)</name>
        <dbReference type="ChEBI" id="CHEBI:29105"/>
        <label>1</label>
        <note>catalytic</note>
    </ligand>
</feature>
<organism evidence="23 24">
    <name type="scientific">Lottia gigantea</name>
    <name type="common">Giant owl limpet</name>
    <dbReference type="NCBI Taxonomy" id="225164"/>
    <lineage>
        <taxon>Eukaryota</taxon>
        <taxon>Metazoa</taxon>
        <taxon>Spiralia</taxon>
        <taxon>Lophotrochozoa</taxon>
        <taxon>Mollusca</taxon>
        <taxon>Gastropoda</taxon>
        <taxon>Patellogastropoda</taxon>
        <taxon>Lottioidea</taxon>
        <taxon>Lottiidae</taxon>
        <taxon>Lottia</taxon>
    </lineage>
</organism>
<evidence type="ECO:0000256" key="10">
    <source>
        <dbReference type="ARBA" id="ARBA00023180"/>
    </source>
</evidence>
<dbReference type="Pfam" id="PF01401">
    <property type="entry name" value="Peptidase_M2"/>
    <property type="match status" value="1"/>
</dbReference>
<keyword evidence="9 17" id="KW-1015">Disulfide bond</keyword>
<dbReference type="KEGG" id="lgi:LOTGIDRAFT_161404"/>
<evidence type="ECO:0000256" key="12">
    <source>
        <dbReference type="ARBA" id="ARBA00039858"/>
    </source>
</evidence>
<evidence type="ECO:0000256" key="13">
    <source>
        <dbReference type="PIRSR" id="PIRSR601548-1"/>
    </source>
</evidence>
<comment type="caution">
    <text evidence="20">Lacks conserved residue(s) required for the propagation of feature annotation.</text>
</comment>
<keyword evidence="10 14" id="KW-0325">Glycoprotein</keyword>
<keyword evidence="3 21" id="KW-0645">Protease</keyword>
<dbReference type="GO" id="GO:0008241">
    <property type="term" value="F:peptidyl-dipeptidase activity"/>
    <property type="evidence" value="ECO:0007669"/>
    <property type="project" value="UniProtKB-EC"/>
</dbReference>
<feature type="binding site" evidence="19">
    <location>
        <position position="371"/>
    </location>
    <ligand>
        <name>Zn(2+)</name>
        <dbReference type="ChEBI" id="CHEBI:29105"/>
        <label>2</label>
        <note>catalytic</note>
    </ligand>
</feature>
<dbReference type="GO" id="GO:0046872">
    <property type="term" value="F:metal ion binding"/>
    <property type="evidence" value="ECO:0007669"/>
    <property type="project" value="UniProtKB-KW"/>
</dbReference>
<evidence type="ECO:0000313" key="23">
    <source>
        <dbReference type="EMBL" id="ESO94198.1"/>
    </source>
</evidence>
<feature type="chain" id="PRO_5004715437" description="Angiotensin-converting enzyme" evidence="22">
    <location>
        <begin position="19"/>
        <end position="603"/>
    </location>
</feature>
<evidence type="ECO:0000313" key="24">
    <source>
        <dbReference type="Proteomes" id="UP000030746"/>
    </source>
</evidence>
<dbReference type="GeneID" id="20238687"/>
<keyword evidence="7 16" id="KW-0862">Zinc</keyword>
<evidence type="ECO:0000256" key="20">
    <source>
        <dbReference type="PROSITE-ProRule" id="PRU01355"/>
    </source>
</evidence>
<dbReference type="SUPFAM" id="SSF55486">
    <property type="entry name" value="Metalloproteases ('zincins'), catalytic domain"/>
    <property type="match status" value="1"/>
</dbReference>
<dbReference type="GO" id="GO:0008237">
    <property type="term" value="F:metallopeptidase activity"/>
    <property type="evidence" value="ECO:0007669"/>
    <property type="project" value="UniProtKB-KW"/>
</dbReference>
<dbReference type="InterPro" id="IPR001548">
    <property type="entry name" value="Peptidase_M2"/>
</dbReference>
<keyword evidence="4 16" id="KW-0479">Metal-binding</keyword>
<dbReference type="AlphaFoldDB" id="V3ZRZ0"/>
<dbReference type="GO" id="GO:0006508">
    <property type="term" value="P:proteolysis"/>
    <property type="evidence" value="ECO:0007669"/>
    <property type="project" value="UniProtKB-KW"/>
</dbReference>
<comment type="cofactor">
    <cofactor evidence="21">
        <name>Zn(2+)</name>
        <dbReference type="ChEBI" id="CHEBI:29105"/>
    </cofactor>
    <text evidence="21">Binds 1 zinc ion per subunit.</text>
</comment>
<feature type="binding site" evidence="16">
    <location>
        <position position="367"/>
    </location>
    <ligand>
        <name>Zn(2+)</name>
        <dbReference type="ChEBI" id="CHEBI:29105"/>
        <label>1</label>
        <note>catalytic</note>
    </ligand>
</feature>
<reference evidence="23 24" key="1">
    <citation type="journal article" date="2013" name="Nature">
        <title>Insights into bilaterian evolution from three spiralian genomes.</title>
        <authorList>
            <person name="Simakov O."/>
            <person name="Marletaz F."/>
            <person name="Cho S.J."/>
            <person name="Edsinger-Gonzales E."/>
            <person name="Havlak P."/>
            <person name="Hellsten U."/>
            <person name="Kuo D.H."/>
            <person name="Larsson T."/>
            <person name="Lv J."/>
            <person name="Arendt D."/>
            <person name="Savage R."/>
            <person name="Osoegawa K."/>
            <person name="de Jong P."/>
            <person name="Grimwood J."/>
            <person name="Chapman J.A."/>
            <person name="Shapiro H."/>
            <person name="Aerts A."/>
            <person name="Otillar R.P."/>
            <person name="Terry A.Y."/>
            <person name="Boore J.L."/>
            <person name="Grigoriev I.V."/>
            <person name="Lindberg D.R."/>
            <person name="Seaver E.C."/>
            <person name="Weisblat D.A."/>
            <person name="Putnam N.H."/>
            <person name="Rokhsar D.S."/>
        </authorList>
    </citation>
    <scope>NUCLEOTIDE SEQUENCE [LARGE SCALE GENOMIC DNA]</scope>
</reference>
<dbReference type="EMBL" id="KB201847">
    <property type="protein sequence ID" value="ESO94198.1"/>
    <property type="molecule type" value="Genomic_DNA"/>
</dbReference>
<feature type="disulfide bond" evidence="17">
    <location>
        <begin position="136"/>
        <end position="142"/>
    </location>
</feature>
<protein>
    <recommendedName>
        <fullName evidence="12 21">Angiotensin-converting enzyme</fullName>
        <ecNumber evidence="21">3.4.-.-</ecNumber>
    </recommendedName>
</protein>
<accession>V3ZRZ0</accession>
<dbReference type="GO" id="GO:0004180">
    <property type="term" value="F:carboxypeptidase activity"/>
    <property type="evidence" value="ECO:0007669"/>
    <property type="project" value="UniProtKB-KW"/>
</dbReference>
<feature type="active site" description="Proton donor 2" evidence="18">
    <location>
        <position position="497"/>
    </location>
</feature>
<dbReference type="CTD" id="20238687"/>
<evidence type="ECO:0000256" key="17">
    <source>
        <dbReference type="PIRSR" id="PIRSR601548-4"/>
    </source>
</evidence>
<keyword evidence="6 21" id="KW-0378">Hydrolase</keyword>
<dbReference type="PANTHER" id="PTHR10514">
    <property type="entry name" value="ANGIOTENSIN-CONVERTING ENZYME"/>
    <property type="match status" value="1"/>
</dbReference>